<evidence type="ECO:0000256" key="9">
    <source>
        <dbReference type="ARBA" id="ARBA00023288"/>
    </source>
</evidence>
<dbReference type="InterPro" id="IPR027417">
    <property type="entry name" value="P-loop_NTPase"/>
</dbReference>
<dbReference type="Proteomes" id="UP000503462">
    <property type="component" value="Chromosome 4"/>
</dbReference>
<keyword evidence="7" id="KW-0564">Palmitate</keyword>
<sequence>MGVCMSSNNAEDADQKKRSQMIDRSLEEDSKKLKRECKILLLGSGESGKSTIVKQMKIIHQNGYTMDELALYRHTIYKNLVDCAKALVGAMRQFDIQPESQDTEACCTMIMDFAVDPDPQQPLPPQIGEAIACLWKDTCIPKVWDHSHEFYIMDSAPYFFDEVYRISARDYLPTEADVLRARTKTTGIYETKFQMGTLSIHMFDVGGQRSERKKWIHCFENVTSIIFCVALSEYDQVLLEEANQNRMMESLVLFDSVVNSRWFMRTSIILFLNKVDLFKQKLGKSPLSNWFPDYSGGNDVNRAAKYLLWRFNQVNRAHLNLYPHLTQATDTSNIRLVFAAVKETILQNALKDSGIL</sequence>
<dbReference type="GO" id="GO:0007189">
    <property type="term" value="P:adenylate cyclase-activating G protein-coupled receptor signaling pathway"/>
    <property type="evidence" value="ECO:0007669"/>
    <property type="project" value="TreeGrafter"/>
</dbReference>
<feature type="compositionally biased region" description="Polar residues" evidence="12">
    <location>
        <begin position="1"/>
        <end position="10"/>
    </location>
</feature>
<evidence type="ECO:0000256" key="2">
    <source>
        <dbReference type="ARBA" id="ARBA00022707"/>
    </source>
</evidence>
<feature type="binding site" evidence="10">
    <location>
        <begin position="154"/>
        <end position="155"/>
    </location>
    <ligand>
        <name>GTP</name>
        <dbReference type="ChEBI" id="CHEBI:37565"/>
    </ligand>
</feature>
<dbReference type="PRINTS" id="PR01241">
    <property type="entry name" value="GPROTEINAFNG"/>
</dbReference>
<evidence type="ECO:0000256" key="12">
    <source>
        <dbReference type="SAM" id="MobiDB-lite"/>
    </source>
</evidence>
<evidence type="ECO:0000256" key="1">
    <source>
        <dbReference type="ARBA" id="ARBA00007976"/>
    </source>
</evidence>
<dbReference type="SMART" id="SM00275">
    <property type="entry name" value="G_alpha"/>
    <property type="match status" value="1"/>
</dbReference>
<dbReference type="InterPro" id="IPR011025">
    <property type="entry name" value="GproteinA_insert"/>
</dbReference>
<feature type="binding site" evidence="10">
    <location>
        <begin position="46"/>
        <end position="51"/>
    </location>
    <ligand>
        <name>GTP</name>
        <dbReference type="ChEBI" id="CHEBI:37565"/>
    </ligand>
</feature>
<dbReference type="PROSITE" id="PS51882">
    <property type="entry name" value="G_ALPHA"/>
    <property type="match status" value="1"/>
</dbReference>
<keyword evidence="5 11" id="KW-0460">Magnesium</keyword>
<accession>A0A6H0Y1Z0</accession>
<feature type="binding site" evidence="11">
    <location>
        <position position="185"/>
    </location>
    <ligand>
        <name>Mg(2+)</name>
        <dbReference type="ChEBI" id="CHEBI:18420"/>
    </ligand>
</feature>
<keyword evidence="14" id="KW-1185">Reference proteome</keyword>
<comment type="similarity">
    <text evidence="1">Belongs to the G-alpha family. G(q) subfamily.</text>
</comment>
<dbReference type="GO" id="GO:0003924">
    <property type="term" value="F:GTPase activity"/>
    <property type="evidence" value="ECO:0007669"/>
    <property type="project" value="InterPro"/>
</dbReference>
<dbReference type="GO" id="GO:0005737">
    <property type="term" value="C:cytoplasm"/>
    <property type="evidence" value="ECO:0007669"/>
    <property type="project" value="TreeGrafter"/>
</dbReference>
<evidence type="ECO:0008006" key="15">
    <source>
        <dbReference type="Google" id="ProtNLM"/>
    </source>
</evidence>
<dbReference type="GO" id="GO:0032502">
    <property type="term" value="P:developmental process"/>
    <property type="evidence" value="ECO:0007669"/>
    <property type="project" value="UniProtKB-ARBA"/>
</dbReference>
<evidence type="ECO:0000256" key="11">
    <source>
        <dbReference type="PIRSR" id="PIRSR601019-2"/>
    </source>
</evidence>
<keyword evidence="9" id="KW-0449">Lipoprotein</keyword>
<dbReference type="OrthoDB" id="5817230at2759"/>
<dbReference type="Pfam" id="PF00503">
    <property type="entry name" value="G-alpha"/>
    <property type="match status" value="1"/>
</dbReference>
<feature type="binding site" evidence="10">
    <location>
        <begin position="273"/>
        <end position="276"/>
    </location>
    <ligand>
        <name>GTP</name>
        <dbReference type="ChEBI" id="CHEBI:37565"/>
    </ligand>
</feature>
<evidence type="ECO:0000313" key="14">
    <source>
        <dbReference type="Proteomes" id="UP000503462"/>
    </source>
</evidence>
<evidence type="ECO:0000256" key="7">
    <source>
        <dbReference type="ARBA" id="ARBA00023139"/>
    </source>
</evidence>
<name>A0A6H0Y1Z0_9PEZI</name>
<dbReference type="CDD" id="cd00066">
    <property type="entry name" value="G-alpha"/>
    <property type="match status" value="1"/>
</dbReference>
<feature type="compositionally biased region" description="Basic and acidic residues" evidence="12">
    <location>
        <begin position="13"/>
        <end position="22"/>
    </location>
</feature>
<feature type="binding site" evidence="11">
    <location>
        <position position="50"/>
    </location>
    <ligand>
        <name>Mg(2+)</name>
        <dbReference type="ChEBI" id="CHEBI:18420"/>
    </ligand>
</feature>
<evidence type="ECO:0000256" key="10">
    <source>
        <dbReference type="PIRSR" id="PIRSR601019-1"/>
    </source>
</evidence>
<dbReference type="PRINTS" id="PR00318">
    <property type="entry name" value="GPROTEINA"/>
</dbReference>
<evidence type="ECO:0000256" key="3">
    <source>
        <dbReference type="ARBA" id="ARBA00022723"/>
    </source>
</evidence>
<dbReference type="FunFam" id="1.10.400.10:FF:000007">
    <property type="entry name" value="Guanine nucleotide-binding protein subunit alpha"/>
    <property type="match status" value="1"/>
</dbReference>
<evidence type="ECO:0000256" key="6">
    <source>
        <dbReference type="ARBA" id="ARBA00023134"/>
    </source>
</evidence>
<evidence type="ECO:0000313" key="13">
    <source>
        <dbReference type="EMBL" id="QIX01033.1"/>
    </source>
</evidence>
<dbReference type="Gene3D" id="1.10.400.10">
    <property type="entry name" value="GI Alpha 1, domain 2-like"/>
    <property type="match status" value="1"/>
</dbReference>
<feature type="binding site" evidence="10">
    <location>
        <begin position="179"/>
        <end position="185"/>
    </location>
    <ligand>
        <name>GTP</name>
        <dbReference type="ChEBI" id="CHEBI:37565"/>
    </ligand>
</feature>
<proteinExistence type="inferred from homology"/>
<dbReference type="GO" id="GO:0001664">
    <property type="term" value="F:G protein-coupled receptor binding"/>
    <property type="evidence" value="ECO:0007669"/>
    <property type="project" value="InterPro"/>
</dbReference>
<keyword evidence="4 10" id="KW-0547">Nucleotide-binding</keyword>
<organism evidence="13 14">
    <name type="scientific">Peltaster fructicola</name>
    <dbReference type="NCBI Taxonomy" id="286661"/>
    <lineage>
        <taxon>Eukaryota</taxon>
        <taxon>Fungi</taxon>
        <taxon>Dikarya</taxon>
        <taxon>Ascomycota</taxon>
        <taxon>Pezizomycotina</taxon>
        <taxon>Dothideomycetes</taxon>
        <taxon>Dothideomycetes incertae sedis</taxon>
        <taxon>Peltaster</taxon>
    </lineage>
</organism>
<dbReference type="GO" id="GO:0046872">
    <property type="term" value="F:metal ion binding"/>
    <property type="evidence" value="ECO:0007669"/>
    <property type="project" value="UniProtKB-KW"/>
</dbReference>
<feature type="binding site" evidence="10">
    <location>
        <begin position="204"/>
        <end position="208"/>
    </location>
    <ligand>
        <name>GTP</name>
        <dbReference type="ChEBI" id="CHEBI:37565"/>
    </ligand>
</feature>
<dbReference type="EMBL" id="CP051142">
    <property type="protein sequence ID" value="QIX01033.1"/>
    <property type="molecule type" value="Genomic_DNA"/>
</dbReference>
<dbReference type="PANTHER" id="PTHR10218">
    <property type="entry name" value="GTP-BINDING PROTEIN ALPHA SUBUNIT"/>
    <property type="match status" value="1"/>
</dbReference>
<dbReference type="Gene3D" id="3.40.50.300">
    <property type="entry name" value="P-loop containing nucleotide triphosphate hydrolases"/>
    <property type="match status" value="1"/>
</dbReference>
<dbReference type="SUPFAM" id="SSF47895">
    <property type="entry name" value="Transducin (alpha subunit), insertion domain"/>
    <property type="match status" value="1"/>
</dbReference>
<dbReference type="GO" id="GO:0005525">
    <property type="term" value="F:GTP binding"/>
    <property type="evidence" value="ECO:0007669"/>
    <property type="project" value="UniProtKB-KW"/>
</dbReference>
<feature type="binding site" evidence="10">
    <location>
        <position position="328"/>
    </location>
    <ligand>
        <name>GTP</name>
        <dbReference type="ChEBI" id="CHEBI:37565"/>
    </ligand>
</feature>
<dbReference type="AlphaFoldDB" id="A0A6H0Y1Z0"/>
<evidence type="ECO:0000256" key="5">
    <source>
        <dbReference type="ARBA" id="ARBA00022842"/>
    </source>
</evidence>
<keyword evidence="8" id="KW-0807">Transducer</keyword>
<reference evidence="13 14" key="1">
    <citation type="journal article" date="2016" name="Sci. Rep.">
        <title>Peltaster fructicola genome reveals evolution from an invasive phytopathogen to an ectophytic parasite.</title>
        <authorList>
            <person name="Xu C."/>
            <person name="Chen H."/>
            <person name="Gleason M.L."/>
            <person name="Xu J.R."/>
            <person name="Liu H."/>
            <person name="Zhang R."/>
            <person name="Sun G."/>
        </authorList>
    </citation>
    <scope>NUCLEOTIDE SEQUENCE [LARGE SCALE GENOMIC DNA]</scope>
    <source>
        <strain evidence="13 14">LNHT1506</strain>
    </source>
</reference>
<gene>
    <name evidence="13" type="ORF">AMS68_006550</name>
</gene>
<protein>
    <recommendedName>
        <fullName evidence="15">Guanine nucleotide-binding protein alpha-3 subunit</fullName>
    </recommendedName>
</protein>
<keyword evidence="2" id="KW-0519">Myristate</keyword>
<keyword evidence="6 10" id="KW-0342">GTP-binding</keyword>
<keyword evidence="3 11" id="KW-0479">Metal-binding</keyword>
<dbReference type="FunFam" id="3.40.50.300:FF:000181">
    <property type="entry name" value="Guanine nucleotide-binding protein subunit alpha"/>
    <property type="match status" value="1"/>
</dbReference>
<dbReference type="SUPFAM" id="SSF52540">
    <property type="entry name" value="P-loop containing nucleoside triphosphate hydrolases"/>
    <property type="match status" value="1"/>
</dbReference>
<dbReference type="GO" id="GO:0010255">
    <property type="term" value="P:glucose mediated signaling pathway"/>
    <property type="evidence" value="ECO:0007669"/>
    <property type="project" value="UniProtKB-ARBA"/>
</dbReference>
<dbReference type="GO" id="GO:0031683">
    <property type="term" value="F:G-protein beta/gamma-subunit complex binding"/>
    <property type="evidence" value="ECO:0007669"/>
    <property type="project" value="InterPro"/>
</dbReference>
<dbReference type="PANTHER" id="PTHR10218:SF369">
    <property type="entry name" value="GUANINE NUCLEOTIDE-BINDING PROTEIN ALPHA-2 SUBUNIT"/>
    <property type="match status" value="1"/>
</dbReference>
<dbReference type="InterPro" id="IPR002975">
    <property type="entry name" value="Fungi_Gprotein_alpha"/>
</dbReference>
<evidence type="ECO:0000256" key="4">
    <source>
        <dbReference type="ARBA" id="ARBA00022741"/>
    </source>
</evidence>
<evidence type="ECO:0000256" key="8">
    <source>
        <dbReference type="ARBA" id="ARBA00023224"/>
    </source>
</evidence>
<dbReference type="GO" id="GO:0005834">
    <property type="term" value="C:heterotrimeric G-protein complex"/>
    <property type="evidence" value="ECO:0007669"/>
    <property type="project" value="InterPro"/>
</dbReference>
<dbReference type="FunFam" id="3.40.50.300:FF:000692">
    <property type="entry name" value="Guanine nucleotide-binding protein subunit alpha"/>
    <property type="match status" value="1"/>
</dbReference>
<feature type="region of interest" description="Disordered" evidence="12">
    <location>
        <begin position="1"/>
        <end position="22"/>
    </location>
</feature>
<dbReference type="InterPro" id="IPR001019">
    <property type="entry name" value="Gprotein_alpha_su"/>
</dbReference>